<dbReference type="Pfam" id="PF04149">
    <property type="entry name" value="DUF397"/>
    <property type="match status" value="1"/>
</dbReference>
<evidence type="ECO:0000259" key="1">
    <source>
        <dbReference type="Pfam" id="PF04149"/>
    </source>
</evidence>
<sequence>MSDNKIDDLYAIKVSSVAFDRPCGCNQGTENGESCVLITGVPGVPGAVVLRDSKREDAGELRFTAAEWNEFLKTQMARVA</sequence>
<keyword evidence="3" id="KW-1185">Reference proteome</keyword>
<feature type="domain" description="DUF397" evidence="1">
    <location>
        <begin position="30"/>
        <end position="73"/>
    </location>
</feature>
<dbReference type="AlphaFoldDB" id="A0A8J3Z347"/>
<reference evidence="2" key="1">
    <citation type="submission" date="2021-01" db="EMBL/GenBank/DDBJ databases">
        <title>Whole genome shotgun sequence of Virgisporangium aurantiacum NBRC 16421.</title>
        <authorList>
            <person name="Komaki H."/>
            <person name="Tamura T."/>
        </authorList>
    </citation>
    <scope>NUCLEOTIDE SEQUENCE</scope>
    <source>
        <strain evidence="2">NBRC 16421</strain>
    </source>
</reference>
<organism evidence="2 3">
    <name type="scientific">Virgisporangium aurantiacum</name>
    <dbReference type="NCBI Taxonomy" id="175570"/>
    <lineage>
        <taxon>Bacteria</taxon>
        <taxon>Bacillati</taxon>
        <taxon>Actinomycetota</taxon>
        <taxon>Actinomycetes</taxon>
        <taxon>Micromonosporales</taxon>
        <taxon>Micromonosporaceae</taxon>
        <taxon>Virgisporangium</taxon>
    </lineage>
</organism>
<name>A0A8J3Z347_9ACTN</name>
<accession>A0A8J3Z347</accession>
<proteinExistence type="predicted"/>
<protein>
    <recommendedName>
        <fullName evidence="1">DUF397 domain-containing protein</fullName>
    </recommendedName>
</protein>
<comment type="caution">
    <text evidence="2">The sequence shown here is derived from an EMBL/GenBank/DDBJ whole genome shotgun (WGS) entry which is preliminary data.</text>
</comment>
<gene>
    <name evidence="2" type="ORF">Vau01_016710</name>
</gene>
<evidence type="ECO:0000313" key="3">
    <source>
        <dbReference type="Proteomes" id="UP000612585"/>
    </source>
</evidence>
<dbReference type="InterPro" id="IPR007278">
    <property type="entry name" value="DUF397"/>
</dbReference>
<dbReference type="Proteomes" id="UP000612585">
    <property type="component" value="Unassembled WGS sequence"/>
</dbReference>
<dbReference type="EMBL" id="BOPG01000011">
    <property type="protein sequence ID" value="GIJ54155.1"/>
    <property type="molecule type" value="Genomic_DNA"/>
</dbReference>
<evidence type="ECO:0000313" key="2">
    <source>
        <dbReference type="EMBL" id="GIJ54155.1"/>
    </source>
</evidence>
<dbReference type="RefSeq" id="WP_203988891.1">
    <property type="nucleotide sequence ID" value="NZ_BOPG01000011.1"/>
</dbReference>